<keyword evidence="2" id="KW-1185">Reference proteome</keyword>
<organism evidence="1 2">
    <name type="scientific">Deinococcus humi</name>
    <dbReference type="NCBI Taxonomy" id="662880"/>
    <lineage>
        <taxon>Bacteria</taxon>
        <taxon>Thermotogati</taxon>
        <taxon>Deinococcota</taxon>
        <taxon>Deinococci</taxon>
        <taxon>Deinococcales</taxon>
        <taxon>Deinococcaceae</taxon>
        <taxon>Deinococcus</taxon>
    </lineage>
</organism>
<protein>
    <recommendedName>
        <fullName evidence="3">DUF1152 domain-containing protein</fullName>
    </recommendedName>
</protein>
<sequence>MSPGTHLLPPIFQRLEQAQTVLLAGAGGGFDLFCGLPLYFALQAQGKQVILANLSFSSLDLSSARQLGEALYEVRAQTQADLRYFPELHLARWLAHTGDVPVYAFARTGVQPILHAYKQLVEQHGVDTVILIDGGTDSLMRGDEAGLGTPEEDAVSLAAVQMLEGISQKLLVCLGFGVDTFHGVAHAQYLEAVAALTRTGAYLGTWSLTPEMPEVQRYREVLSFVHAQMPDFPSIVSSSILDAVDGQFGNYHSTHGTRASTLFINPLMGLYWAFEATGVAERNLYLDRLRETTSFGEVARVIATFREEWPRLKSWESIPL</sequence>
<dbReference type="RefSeq" id="WP_184138006.1">
    <property type="nucleotide sequence ID" value="NZ_JACHFL010000028.1"/>
</dbReference>
<name>A0A7W8JZL7_9DEIO</name>
<dbReference type="EMBL" id="JACHFL010000028">
    <property type="protein sequence ID" value="MBB5366132.1"/>
    <property type="molecule type" value="Genomic_DNA"/>
</dbReference>
<evidence type="ECO:0000313" key="1">
    <source>
        <dbReference type="EMBL" id="MBB5366132.1"/>
    </source>
</evidence>
<evidence type="ECO:0000313" key="2">
    <source>
        <dbReference type="Proteomes" id="UP000552709"/>
    </source>
</evidence>
<dbReference type="Pfam" id="PF06626">
    <property type="entry name" value="DUF1152"/>
    <property type="match status" value="1"/>
</dbReference>
<comment type="caution">
    <text evidence="1">The sequence shown here is derived from an EMBL/GenBank/DDBJ whole genome shotgun (WGS) entry which is preliminary data.</text>
</comment>
<accession>A0A7W8JZL7</accession>
<proteinExistence type="predicted"/>
<reference evidence="1 2" key="1">
    <citation type="submission" date="2020-08" db="EMBL/GenBank/DDBJ databases">
        <title>Genomic Encyclopedia of Type Strains, Phase IV (KMG-IV): sequencing the most valuable type-strain genomes for metagenomic binning, comparative biology and taxonomic classification.</title>
        <authorList>
            <person name="Goeker M."/>
        </authorList>
    </citation>
    <scope>NUCLEOTIDE SEQUENCE [LARGE SCALE GENOMIC DNA]</scope>
    <source>
        <strain evidence="1 2">DSM 27939</strain>
    </source>
</reference>
<gene>
    <name evidence="1" type="ORF">HNQ08_005261</name>
</gene>
<dbReference type="Proteomes" id="UP000552709">
    <property type="component" value="Unassembled WGS sequence"/>
</dbReference>
<evidence type="ECO:0008006" key="3">
    <source>
        <dbReference type="Google" id="ProtNLM"/>
    </source>
</evidence>
<dbReference type="InterPro" id="IPR010581">
    <property type="entry name" value="DUF1152"/>
</dbReference>
<dbReference type="AlphaFoldDB" id="A0A7W8JZL7"/>